<dbReference type="GeneID" id="37061048"/>
<proteinExistence type="predicted"/>
<dbReference type="PANTHER" id="PTHR47424">
    <property type="entry name" value="REGULATORY PROTEIN GAL4"/>
    <property type="match status" value="1"/>
</dbReference>
<evidence type="ECO:0000256" key="6">
    <source>
        <dbReference type="SAM" id="Phobius"/>
    </source>
</evidence>
<dbReference type="Proteomes" id="UP000247233">
    <property type="component" value="Unassembled WGS sequence"/>
</dbReference>
<feature type="transmembrane region" description="Helical" evidence="6">
    <location>
        <begin position="495"/>
        <end position="518"/>
    </location>
</feature>
<sequence>MVDRIDGKLDLILSIVSRRRVERETIEAQTDLHEDQHTIVRAWSPPKDQPLDQAAVVPFSGETSIRHNLDQVEGRLEEKMQEHPGAASRVPQSQISTPALTPSPRPEGGRKTRGAVEITDTLQRYGITLDRPQAERALNVFCNEIHIMYPFMHLPTLWGDYSSIWGGSFGLPPDSDVSGQSRYRNTLAQILLCMAVGRCTESAREEHREGRYSAGWSLYRAASDLLGDVLDCFGNHSDPIQILQTLNLMIIYLFRLDLSGKAEKLLALAISHAHQIGLHRSKVVERMAPYDSEVSRRIWWCLYVMDRRLAIETGRPFVIQDINVDTPLPENVDDEWLSRSRKDPRLKKSVPPQGETKDAPTTAIPYLRAMVIYSKVLGKVWEGMYGAASSSSSNYTLREHLESMLSRAQTDVQHEFAHPYHGQRRQMAQTPWWLAKLQMLMRIRWLSLRLMIRKPMLQASFSQSASALDTFDNDVTCMQISKGIIEEFAQISPEMAVYTFPFIHYLISAVIISLGLIVRESSLRSTYGRPIIYAVRLLESYCHKTWVSGKLIRIVSRLKEMTAYLTNDNASMGSEPSVPRPSSQVPMDSDNDRAREIHRIRSNYPSMPASNLPPTAGIPGPQMKENQSGVDHPTSIYMGRPGHSTGYTPTTAPEYFAPSAGTAHALPYPSVTNLTTLDFDFEADVTPTVGFTGLPFQGSSMMQPPPNQATTLPGATQNIMPEAIATSGPQAQQFAVADSGAGGVGGMEWLETLFGNYLDPNFIIRQSQ</sequence>
<dbReference type="VEuPathDB" id="FungiDB:BO70DRAFT_24965"/>
<keyword evidence="1" id="KW-0805">Transcription regulation</keyword>
<dbReference type="Pfam" id="PF04082">
    <property type="entry name" value="Fungal_trans"/>
    <property type="match status" value="1"/>
</dbReference>
<gene>
    <name evidence="8" type="ORF">BO70DRAFT_24965</name>
</gene>
<evidence type="ECO:0000256" key="5">
    <source>
        <dbReference type="SAM" id="MobiDB-lite"/>
    </source>
</evidence>
<keyword evidence="3" id="KW-0804">Transcription</keyword>
<keyword evidence="4" id="KW-0539">Nucleus</keyword>
<dbReference type="GO" id="GO:0006351">
    <property type="term" value="P:DNA-templated transcription"/>
    <property type="evidence" value="ECO:0007669"/>
    <property type="project" value="InterPro"/>
</dbReference>
<dbReference type="SMART" id="SM00906">
    <property type="entry name" value="Fungal_trans"/>
    <property type="match status" value="1"/>
</dbReference>
<evidence type="ECO:0000259" key="7">
    <source>
        <dbReference type="SMART" id="SM00906"/>
    </source>
</evidence>
<keyword evidence="6" id="KW-0812">Transmembrane</keyword>
<dbReference type="GO" id="GO:0005634">
    <property type="term" value="C:nucleus"/>
    <property type="evidence" value="ECO:0007669"/>
    <property type="project" value="TreeGrafter"/>
</dbReference>
<name>A0A317WBT0_9EURO</name>
<keyword evidence="6" id="KW-1133">Transmembrane helix</keyword>
<feature type="region of interest" description="Disordered" evidence="5">
    <location>
        <begin position="78"/>
        <end position="113"/>
    </location>
</feature>
<dbReference type="InterPro" id="IPR051127">
    <property type="entry name" value="Fungal_SecMet_Regulators"/>
</dbReference>
<dbReference type="GO" id="GO:0000978">
    <property type="term" value="F:RNA polymerase II cis-regulatory region sequence-specific DNA binding"/>
    <property type="evidence" value="ECO:0007669"/>
    <property type="project" value="TreeGrafter"/>
</dbReference>
<evidence type="ECO:0000313" key="8">
    <source>
        <dbReference type="EMBL" id="PWY83405.1"/>
    </source>
</evidence>
<accession>A0A317WBT0</accession>
<dbReference type="OrthoDB" id="3266505at2759"/>
<feature type="region of interest" description="Disordered" evidence="5">
    <location>
        <begin position="569"/>
        <end position="590"/>
    </location>
</feature>
<dbReference type="AlphaFoldDB" id="A0A317WBT0"/>
<feature type="domain" description="Xylanolytic transcriptional activator regulatory" evidence="7">
    <location>
        <begin position="262"/>
        <end position="335"/>
    </location>
</feature>
<evidence type="ECO:0000313" key="9">
    <source>
        <dbReference type="Proteomes" id="UP000247233"/>
    </source>
</evidence>
<evidence type="ECO:0000256" key="3">
    <source>
        <dbReference type="ARBA" id="ARBA00023163"/>
    </source>
</evidence>
<dbReference type="GO" id="GO:0000981">
    <property type="term" value="F:DNA-binding transcription factor activity, RNA polymerase II-specific"/>
    <property type="evidence" value="ECO:0007669"/>
    <property type="project" value="TreeGrafter"/>
</dbReference>
<dbReference type="GO" id="GO:0000435">
    <property type="term" value="P:positive regulation of transcription from RNA polymerase II promoter by galactose"/>
    <property type="evidence" value="ECO:0007669"/>
    <property type="project" value="TreeGrafter"/>
</dbReference>
<keyword evidence="6" id="KW-0472">Membrane</keyword>
<keyword evidence="2" id="KW-0238">DNA-binding</keyword>
<dbReference type="InterPro" id="IPR007219">
    <property type="entry name" value="XnlR_reg_dom"/>
</dbReference>
<feature type="compositionally biased region" description="Polar residues" evidence="5">
    <location>
        <begin position="569"/>
        <end position="586"/>
    </location>
</feature>
<organism evidence="8 9">
    <name type="scientific">Aspergillus heteromorphus CBS 117.55</name>
    <dbReference type="NCBI Taxonomy" id="1448321"/>
    <lineage>
        <taxon>Eukaryota</taxon>
        <taxon>Fungi</taxon>
        <taxon>Dikarya</taxon>
        <taxon>Ascomycota</taxon>
        <taxon>Pezizomycotina</taxon>
        <taxon>Eurotiomycetes</taxon>
        <taxon>Eurotiomycetidae</taxon>
        <taxon>Eurotiales</taxon>
        <taxon>Aspergillaceae</taxon>
        <taxon>Aspergillus</taxon>
        <taxon>Aspergillus subgen. Circumdati</taxon>
    </lineage>
</organism>
<protein>
    <recommendedName>
        <fullName evidence="7">Xylanolytic transcriptional activator regulatory domain-containing protein</fullName>
    </recommendedName>
</protein>
<evidence type="ECO:0000256" key="2">
    <source>
        <dbReference type="ARBA" id="ARBA00023125"/>
    </source>
</evidence>
<keyword evidence="9" id="KW-1185">Reference proteome</keyword>
<dbReference type="GO" id="GO:0008270">
    <property type="term" value="F:zinc ion binding"/>
    <property type="evidence" value="ECO:0007669"/>
    <property type="project" value="InterPro"/>
</dbReference>
<dbReference type="RefSeq" id="XP_025399848.1">
    <property type="nucleotide sequence ID" value="XM_025538811.1"/>
</dbReference>
<reference evidence="8 9" key="1">
    <citation type="submission" date="2016-12" db="EMBL/GenBank/DDBJ databases">
        <title>The genomes of Aspergillus section Nigri reveals drivers in fungal speciation.</title>
        <authorList>
            <consortium name="DOE Joint Genome Institute"/>
            <person name="Vesth T.C."/>
            <person name="Nybo J."/>
            <person name="Theobald S."/>
            <person name="Brandl J."/>
            <person name="Frisvad J.C."/>
            <person name="Nielsen K.F."/>
            <person name="Lyhne E.K."/>
            <person name="Kogle M.E."/>
            <person name="Kuo A."/>
            <person name="Riley R."/>
            <person name="Clum A."/>
            <person name="Nolan M."/>
            <person name="Lipzen A."/>
            <person name="Salamov A."/>
            <person name="Henrissat B."/>
            <person name="Wiebenga A."/>
            <person name="De Vries R.P."/>
            <person name="Grigoriev I.V."/>
            <person name="Mortensen U.H."/>
            <person name="Andersen M.R."/>
            <person name="Baker S.E."/>
        </authorList>
    </citation>
    <scope>NUCLEOTIDE SEQUENCE [LARGE SCALE GENOMIC DNA]</scope>
    <source>
        <strain evidence="8 9">CBS 117.55</strain>
    </source>
</reference>
<comment type="caution">
    <text evidence="8">The sequence shown here is derived from an EMBL/GenBank/DDBJ whole genome shotgun (WGS) entry which is preliminary data.</text>
</comment>
<evidence type="ECO:0000256" key="4">
    <source>
        <dbReference type="ARBA" id="ARBA00023242"/>
    </source>
</evidence>
<dbReference type="STRING" id="1448321.A0A317WBT0"/>
<dbReference type="CDD" id="cd12148">
    <property type="entry name" value="fungal_TF_MHR"/>
    <property type="match status" value="1"/>
</dbReference>
<dbReference type="EMBL" id="MSFL01000010">
    <property type="protein sequence ID" value="PWY83405.1"/>
    <property type="molecule type" value="Genomic_DNA"/>
</dbReference>
<feature type="compositionally biased region" description="Polar residues" evidence="5">
    <location>
        <begin position="90"/>
        <end position="100"/>
    </location>
</feature>
<dbReference type="PANTHER" id="PTHR47424:SF3">
    <property type="entry name" value="REGULATORY PROTEIN GAL4"/>
    <property type="match status" value="1"/>
</dbReference>
<evidence type="ECO:0000256" key="1">
    <source>
        <dbReference type="ARBA" id="ARBA00023015"/>
    </source>
</evidence>